<comment type="caution">
    <text evidence="1">The sequence shown here is derived from an EMBL/GenBank/DDBJ whole genome shotgun (WGS) entry which is preliminary data.</text>
</comment>
<name>A0AAJ0ML16_9PEZI</name>
<sequence>MGLEEFDPSTGKLATMFAPIHATAVSCITHDCYHVIAKSLESLGQLDKPIGPLALGVELDVCALDKPATLSTAIALHNNAENKIPACLIVFFNGNDEGARKYAQFITEHTEDAHTMVAVQLALPGRVDSKGKQQRLAQKSVISVFTMANGVVKPVLQQEPLSIPGEGIKLWLSGFVKERESLPDEFVRPLYVSRHHPNITIPYTTILASANKKYRFRGHSNASINPTKASAPSSITLGNGKRPLSTLASGPMPAGGKQTLSTHAGRLVANGLLGHGGKRQPLSTFFTALDSCKWTRVQEPRV</sequence>
<accession>A0AAJ0ML16</accession>
<evidence type="ECO:0000313" key="1">
    <source>
        <dbReference type="EMBL" id="KAK3364381.1"/>
    </source>
</evidence>
<gene>
    <name evidence="1" type="ORF">B0T25DRAFT_62277</name>
</gene>
<reference evidence="1" key="1">
    <citation type="journal article" date="2023" name="Mol. Phylogenet. Evol.">
        <title>Genome-scale phylogeny and comparative genomics of the fungal order Sordariales.</title>
        <authorList>
            <person name="Hensen N."/>
            <person name="Bonometti L."/>
            <person name="Westerberg I."/>
            <person name="Brannstrom I.O."/>
            <person name="Guillou S."/>
            <person name="Cros-Aarteil S."/>
            <person name="Calhoun S."/>
            <person name="Haridas S."/>
            <person name="Kuo A."/>
            <person name="Mondo S."/>
            <person name="Pangilinan J."/>
            <person name="Riley R."/>
            <person name="LaButti K."/>
            <person name="Andreopoulos B."/>
            <person name="Lipzen A."/>
            <person name="Chen C."/>
            <person name="Yan M."/>
            <person name="Daum C."/>
            <person name="Ng V."/>
            <person name="Clum A."/>
            <person name="Steindorff A."/>
            <person name="Ohm R.A."/>
            <person name="Martin F."/>
            <person name="Silar P."/>
            <person name="Natvig D.O."/>
            <person name="Lalanne C."/>
            <person name="Gautier V."/>
            <person name="Ament-Velasquez S.L."/>
            <person name="Kruys A."/>
            <person name="Hutchinson M.I."/>
            <person name="Powell A.J."/>
            <person name="Barry K."/>
            <person name="Miller A.N."/>
            <person name="Grigoriev I.V."/>
            <person name="Debuchy R."/>
            <person name="Gladieux P."/>
            <person name="Hiltunen Thoren M."/>
            <person name="Johannesson H."/>
        </authorList>
    </citation>
    <scope>NUCLEOTIDE SEQUENCE</scope>
    <source>
        <strain evidence="1">CBS 955.72</strain>
    </source>
</reference>
<proteinExistence type="predicted"/>
<dbReference type="AlphaFoldDB" id="A0AAJ0ML16"/>
<organism evidence="1 2">
    <name type="scientific">Lasiosphaeria hispida</name>
    <dbReference type="NCBI Taxonomy" id="260671"/>
    <lineage>
        <taxon>Eukaryota</taxon>
        <taxon>Fungi</taxon>
        <taxon>Dikarya</taxon>
        <taxon>Ascomycota</taxon>
        <taxon>Pezizomycotina</taxon>
        <taxon>Sordariomycetes</taxon>
        <taxon>Sordariomycetidae</taxon>
        <taxon>Sordariales</taxon>
        <taxon>Lasiosphaeriaceae</taxon>
        <taxon>Lasiosphaeria</taxon>
    </lineage>
</organism>
<protein>
    <submittedName>
        <fullName evidence="1">Uncharacterized protein</fullName>
    </submittedName>
</protein>
<evidence type="ECO:0000313" key="2">
    <source>
        <dbReference type="Proteomes" id="UP001275084"/>
    </source>
</evidence>
<reference evidence="1" key="2">
    <citation type="submission" date="2023-06" db="EMBL/GenBank/DDBJ databases">
        <authorList>
            <consortium name="Lawrence Berkeley National Laboratory"/>
            <person name="Haridas S."/>
            <person name="Hensen N."/>
            <person name="Bonometti L."/>
            <person name="Westerberg I."/>
            <person name="Brannstrom I.O."/>
            <person name="Guillou S."/>
            <person name="Cros-Aarteil S."/>
            <person name="Calhoun S."/>
            <person name="Kuo A."/>
            <person name="Mondo S."/>
            <person name="Pangilinan J."/>
            <person name="Riley R."/>
            <person name="Labutti K."/>
            <person name="Andreopoulos B."/>
            <person name="Lipzen A."/>
            <person name="Chen C."/>
            <person name="Yanf M."/>
            <person name="Daum C."/>
            <person name="Ng V."/>
            <person name="Clum A."/>
            <person name="Steindorff A."/>
            <person name="Ohm R."/>
            <person name="Martin F."/>
            <person name="Silar P."/>
            <person name="Natvig D."/>
            <person name="Lalanne C."/>
            <person name="Gautier V."/>
            <person name="Ament-Velasquez S.L."/>
            <person name="Kruys A."/>
            <person name="Hutchinson M.I."/>
            <person name="Powell A.J."/>
            <person name="Barry K."/>
            <person name="Miller A.N."/>
            <person name="Grigoriev I.V."/>
            <person name="Debuchy R."/>
            <person name="Gladieux P."/>
            <person name="Thoren M.H."/>
            <person name="Johannesson H."/>
        </authorList>
    </citation>
    <scope>NUCLEOTIDE SEQUENCE</scope>
    <source>
        <strain evidence="1">CBS 955.72</strain>
    </source>
</reference>
<dbReference type="Proteomes" id="UP001275084">
    <property type="component" value="Unassembled WGS sequence"/>
</dbReference>
<dbReference type="EMBL" id="JAUIQD010000001">
    <property type="protein sequence ID" value="KAK3364381.1"/>
    <property type="molecule type" value="Genomic_DNA"/>
</dbReference>
<keyword evidence="2" id="KW-1185">Reference proteome</keyword>